<dbReference type="EMBL" id="CP015839">
    <property type="protein sequence ID" value="ANG64287.1"/>
    <property type="molecule type" value="Genomic_DNA"/>
</dbReference>
<evidence type="ECO:0000256" key="1">
    <source>
        <dbReference type="SAM" id="Phobius"/>
    </source>
</evidence>
<feature type="transmembrane region" description="Helical" evidence="1">
    <location>
        <begin position="51"/>
        <end position="74"/>
    </location>
</feature>
<protein>
    <submittedName>
        <fullName evidence="2">Uncharacterized protein</fullName>
    </submittedName>
</protein>
<sequence>MYFVLLVYYLWLLFRSNINVGCAEVARKILKINMFLVNVVLFVFIVSKETIIGYGFLMYIVIMLFSIVLFVFFFQKKFIIFSSAIRNGYRK</sequence>
<gene>
    <name evidence="2" type="ORF">A8C75_18620</name>
</gene>
<keyword evidence="1" id="KW-1133">Transmembrane helix</keyword>
<dbReference type="Proteomes" id="UP000078070">
    <property type="component" value="Chromosome"/>
</dbReference>
<dbReference type="KEGG" id="mars:A8C75_18620"/>
<reference evidence="3" key="1">
    <citation type="submission" date="2016-05" db="EMBL/GenBank/DDBJ databases">
        <authorList>
            <person name="Baek K."/>
            <person name="Yang S.-J."/>
        </authorList>
    </citation>
    <scope>NUCLEOTIDE SEQUENCE [LARGE SCALE GENOMIC DNA]</scope>
    <source>
        <strain evidence="3">ST58-10</strain>
    </source>
</reference>
<keyword evidence="1" id="KW-0472">Membrane</keyword>
<dbReference type="AlphaFoldDB" id="A0A1A9F274"/>
<evidence type="ECO:0000313" key="2">
    <source>
        <dbReference type="EMBL" id="ANG64287.1"/>
    </source>
</evidence>
<keyword evidence="3" id="KW-1185">Reference proteome</keyword>
<reference evidence="2 3" key="2">
    <citation type="journal article" date="2018" name="Int. J. Syst. Evol. Microbiol.">
        <title>Marinobacterium aestuarii sp. nov., a benzene-degrading marine bacterium isolated from estuary sediment.</title>
        <authorList>
            <person name="Bae S.S."/>
            <person name="Jung J."/>
            <person name="Chung D."/>
            <person name="Baek K."/>
        </authorList>
    </citation>
    <scope>NUCLEOTIDE SEQUENCE [LARGE SCALE GENOMIC DNA]</scope>
    <source>
        <strain evidence="2 3">ST58-10</strain>
    </source>
</reference>
<accession>A0A1A9F274</accession>
<organism evidence="2 3">
    <name type="scientific">Marinobacterium aestuarii</name>
    <dbReference type="NCBI Taxonomy" id="1821621"/>
    <lineage>
        <taxon>Bacteria</taxon>
        <taxon>Pseudomonadati</taxon>
        <taxon>Pseudomonadota</taxon>
        <taxon>Gammaproteobacteria</taxon>
        <taxon>Oceanospirillales</taxon>
        <taxon>Oceanospirillaceae</taxon>
        <taxon>Marinobacterium</taxon>
    </lineage>
</organism>
<name>A0A1A9F274_9GAMM</name>
<proteinExistence type="predicted"/>
<keyword evidence="1" id="KW-0812">Transmembrane</keyword>
<evidence type="ECO:0000313" key="3">
    <source>
        <dbReference type="Proteomes" id="UP000078070"/>
    </source>
</evidence>